<organism evidence="1 2">
    <name type="scientific">Kingdonia uniflora</name>
    <dbReference type="NCBI Taxonomy" id="39325"/>
    <lineage>
        <taxon>Eukaryota</taxon>
        <taxon>Viridiplantae</taxon>
        <taxon>Streptophyta</taxon>
        <taxon>Embryophyta</taxon>
        <taxon>Tracheophyta</taxon>
        <taxon>Spermatophyta</taxon>
        <taxon>Magnoliopsida</taxon>
        <taxon>Ranunculales</taxon>
        <taxon>Circaeasteraceae</taxon>
        <taxon>Kingdonia</taxon>
    </lineage>
</organism>
<protein>
    <submittedName>
        <fullName evidence="1">Uncharacterized protein</fullName>
    </submittedName>
</protein>
<comment type="caution">
    <text evidence="1">The sequence shown here is derived from an EMBL/GenBank/DDBJ whole genome shotgun (WGS) entry which is preliminary data.</text>
</comment>
<gene>
    <name evidence="1" type="ORF">GIB67_002111</name>
</gene>
<sequence length="57" mass="6211">MLSAEYLSEKACLLCPTLIDSNCRCLFLFSEPFTCACISIPPSPTLKTTRAKRTAPG</sequence>
<keyword evidence="2" id="KW-1185">Reference proteome</keyword>
<evidence type="ECO:0000313" key="2">
    <source>
        <dbReference type="Proteomes" id="UP000541444"/>
    </source>
</evidence>
<dbReference type="EMBL" id="JACGCM010002827">
    <property type="protein sequence ID" value="KAF6134710.1"/>
    <property type="molecule type" value="Genomic_DNA"/>
</dbReference>
<name>A0A7J7KWG9_9MAGN</name>
<proteinExistence type="predicted"/>
<evidence type="ECO:0000313" key="1">
    <source>
        <dbReference type="EMBL" id="KAF6134710.1"/>
    </source>
</evidence>
<dbReference type="Proteomes" id="UP000541444">
    <property type="component" value="Unassembled WGS sequence"/>
</dbReference>
<reference evidence="1 2" key="1">
    <citation type="journal article" date="2020" name="IScience">
        <title>Genome Sequencing of the Endangered Kingdonia uniflora (Circaeasteraceae, Ranunculales) Reveals Potential Mechanisms of Evolutionary Specialization.</title>
        <authorList>
            <person name="Sun Y."/>
            <person name="Deng T."/>
            <person name="Zhang A."/>
            <person name="Moore M.J."/>
            <person name="Landis J.B."/>
            <person name="Lin N."/>
            <person name="Zhang H."/>
            <person name="Zhang X."/>
            <person name="Huang J."/>
            <person name="Zhang X."/>
            <person name="Sun H."/>
            <person name="Wang H."/>
        </authorList>
    </citation>
    <scope>NUCLEOTIDE SEQUENCE [LARGE SCALE GENOMIC DNA]</scope>
    <source>
        <strain evidence="1">TB1705</strain>
        <tissue evidence="1">Leaf</tissue>
    </source>
</reference>
<dbReference type="AlphaFoldDB" id="A0A7J7KWG9"/>
<accession>A0A7J7KWG9</accession>